<comment type="caution">
    <text evidence="2">The sequence shown here is derived from an EMBL/GenBank/DDBJ whole genome shotgun (WGS) entry which is preliminary data.</text>
</comment>
<keyword evidence="1" id="KW-0732">Signal</keyword>
<feature type="signal peptide" evidence="1">
    <location>
        <begin position="1"/>
        <end position="19"/>
    </location>
</feature>
<evidence type="ECO:0000313" key="3">
    <source>
        <dbReference type="Proteomes" id="UP001172778"/>
    </source>
</evidence>
<evidence type="ECO:0008006" key="4">
    <source>
        <dbReference type="Google" id="ProtNLM"/>
    </source>
</evidence>
<dbReference type="Proteomes" id="UP001172778">
    <property type="component" value="Unassembled WGS sequence"/>
</dbReference>
<dbReference type="EMBL" id="JARRAF010000001">
    <property type="protein sequence ID" value="MDK2122747.1"/>
    <property type="molecule type" value="Genomic_DNA"/>
</dbReference>
<protein>
    <recommendedName>
        <fullName evidence="4">SnoaL-like domain-containing protein</fullName>
    </recommendedName>
</protein>
<dbReference type="RefSeq" id="WP_284099024.1">
    <property type="nucleotide sequence ID" value="NZ_JARRAF010000001.1"/>
</dbReference>
<evidence type="ECO:0000313" key="2">
    <source>
        <dbReference type="EMBL" id="MDK2122747.1"/>
    </source>
</evidence>
<organism evidence="2 3">
    <name type="scientific">Parachitinimonas caeni</name>
    <dbReference type="NCBI Taxonomy" id="3031301"/>
    <lineage>
        <taxon>Bacteria</taxon>
        <taxon>Pseudomonadati</taxon>
        <taxon>Pseudomonadota</taxon>
        <taxon>Betaproteobacteria</taxon>
        <taxon>Neisseriales</taxon>
        <taxon>Chitinibacteraceae</taxon>
        <taxon>Parachitinimonas</taxon>
    </lineage>
</organism>
<reference evidence="2" key="1">
    <citation type="submission" date="2023-03" db="EMBL/GenBank/DDBJ databases">
        <title>Chitinimonas shenzhenensis gen. nov., sp. nov., a novel member of family Burkholderiaceae isolated from activated sludge collected in Shen Zhen, China.</title>
        <authorList>
            <person name="Wang X."/>
        </authorList>
    </citation>
    <scope>NUCLEOTIDE SEQUENCE</scope>
    <source>
        <strain evidence="2">DQS-5</strain>
    </source>
</reference>
<name>A0ABT7DRP8_9NEIS</name>
<keyword evidence="3" id="KW-1185">Reference proteome</keyword>
<dbReference type="SUPFAM" id="SSF54427">
    <property type="entry name" value="NTF2-like"/>
    <property type="match status" value="1"/>
</dbReference>
<feature type="chain" id="PRO_5046233814" description="SnoaL-like domain-containing protein" evidence="1">
    <location>
        <begin position="20"/>
        <end position="176"/>
    </location>
</feature>
<accession>A0ABT7DRP8</accession>
<evidence type="ECO:0000256" key="1">
    <source>
        <dbReference type="SAM" id="SignalP"/>
    </source>
</evidence>
<gene>
    <name evidence="2" type="ORF">PZA18_01650</name>
</gene>
<dbReference type="InterPro" id="IPR032710">
    <property type="entry name" value="NTF2-like_dom_sf"/>
</dbReference>
<proteinExistence type="predicted"/>
<sequence length="176" mass="19617">MKTLLLAACLLPVSATVWAKPCPQTGNEAPLALHKSWILQGWERKPGDPPFVFAQKMRRYYDLASPQGVFYDNFAPGQTQLFHNAGLYGANWEALQNNARSIAHALTGGHDQIAGSKVASTTLGFVGKLHRQDDEIIAFDGRSQLGWVCQKGHWKIRHEMNYAWLVKPEAIASYLN</sequence>